<keyword evidence="1" id="KW-0614">Plasmid</keyword>
<dbReference type="AlphaFoldDB" id="A0A9Q6S954"/>
<geneLocation type="plasmid" evidence="2"/>
<accession>A0A9Q6S954</accession>
<proteinExistence type="predicted"/>
<organism evidence="1 2">
    <name type="scientific">Paraburkholderia caribensis</name>
    <dbReference type="NCBI Taxonomy" id="75105"/>
    <lineage>
        <taxon>Bacteria</taxon>
        <taxon>Pseudomonadati</taxon>
        <taxon>Pseudomonadota</taxon>
        <taxon>Betaproteobacteria</taxon>
        <taxon>Burkholderiales</taxon>
        <taxon>Burkholderiaceae</taxon>
        <taxon>Paraburkholderia</taxon>
    </lineage>
</organism>
<dbReference type="EMBL" id="CP015960">
    <property type="protein sequence ID" value="QLB66771.1"/>
    <property type="molecule type" value="Genomic_DNA"/>
</dbReference>
<name>A0A9Q6S954_9BURK</name>
<evidence type="ECO:0000313" key="2">
    <source>
        <dbReference type="Proteomes" id="UP000509548"/>
    </source>
</evidence>
<reference evidence="1 2" key="1">
    <citation type="journal article" date="2014" name="Genome Announc.">
        <title>Draft Genome Sequence of the Haloacid-Degrading Burkholderia caribensis Strain MBA4.</title>
        <authorList>
            <person name="Pan Y."/>
            <person name="Kong K.F."/>
            <person name="Tsang J.S."/>
        </authorList>
    </citation>
    <scope>NUCLEOTIDE SEQUENCE [LARGE SCALE GENOMIC DNA]</scope>
    <source>
        <strain evidence="1 2">852011</strain>
    </source>
</reference>
<evidence type="ECO:0000313" key="1">
    <source>
        <dbReference type="EMBL" id="QLB66771.1"/>
    </source>
</evidence>
<sequence length="83" mass="9077">MQQYVRTRLGPFQRNRLGLVVTHAANAAQVIDKGIPTAGHMSLSTTDAPLLRQDRVAWVAAQAGPHRPFLPPLENRKPGMKPG</sequence>
<dbReference type="Proteomes" id="UP000509548">
    <property type="component" value="Plasmid unnamed"/>
</dbReference>
<gene>
    <name evidence="1" type="ORF">A9O66_30020</name>
</gene>
<protein>
    <submittedName>
        <fullName evidence="1">Uncharacterized protein</fullName>
    </submittedName>
</protein>